<keyword evidence="1" id="KW-1133">Transmembrane helix</keyword>
<organism evidence="2">
    <name type="scientific">Lotharella oceanica</name>
    <dbReference type="NCBI Taxonomy" id="641309"/>
    <lineage>
        <taxon>Eukaryota</taxon>
        <taxon>Sar</taxon>
        <taxon>Rhizaria</taxon>
        <taxon>Cercozoa</taxon>
        <taxon>Chlorarachniophyceae</taxon>
        <taxon>Lotharella</taxon>
    </lineage>
</organism>
<evidence type="ECO:0000256" key="1">
    <source>
        <dbReference type="SAM" id="Phobius"/>
    </source>
</evidence>
<proteinExistence type="predicted"/>
<gene>
    <name evidence="2" type="ORF">LSP00402_LOCUS13178</name>
</gene>
<keyword evidence="1" id="KW-0472">Membrane</keyword>
<name>A0A7S2TTQ4_9EUKA</name>
<feature type="transmembrane region" description="Helical" evidence="1">
    <location>
        <begin position="28"/>
        <end position="52"/>
    </location>
</feature>
<protein>
    <submittedName>
        <fullName evidence="2">Uncharacterized protein</fullName>
    </submittedName>
</protein>
<sequence>MHLGWVLMETASDAFSQGAPAKKITPRYYAWICLGFALFILLGIAGSIYTVLRRNIGSIQRRWYSWCLFCDKRSRDMNLRELGPRKSYDTFATSFDPSKKDYVIGMYNGSDLPSEWTPLPGGLKRSGISCPNIKFDSSFGPFRSLRMMPKRSSPASVSRKSTLVVIDENEEDYRDDLFL</sequence>
<accession>A0A7S2TTQ4</accession>
<evidence type="ECO:0000313" key="2">
    <source>
        <dbReference type="EMBL" id="CAD9769196.1"/>
    </source>
</evidence>
<dbReference type="AlphaFoldDB" id="A0A7S2TTQ4"/>
<keyword evidence="1" id="KW-0812">Transmembrane</keyword>
<dbReference type="EMBL" id="HBHP01021163">
    <property type="protein sequence ID" value="CAD9769196.1"/>
    <property type="molecule type" value="Transcribed_RNA"/>
</dbReference>
<reference evidence="2" key="1">
    <citation type="submission" date="2021-01" db="EMBL/GenBank/DDBJ databases">
        <authorList>
            <person name="Corre E."/>
            <person name="Pelletier E."/>
            <person name="Niang G."/>
            <person name="Scheremetjew M."/>
            <person name="Finn R."/>
            <person name="Kale V."/>
            <person name="Holt S."/>
            <person name="Cochrane G."/>
            <person name="Meng A."/>
            <person name="Brown T."/>
            <person name="Cohen L."/>
        </authorList>
    </citation>
    <scope>NUCLEOTIDE SEQUENCE</scope>
    <source>
        <strain evidence="2">CCMP622</strain>
    </source>
</reference>